<dbReference type="GO" id="GO:0016787">
    <property type="term" value="F:hydrolase activity"/>
    <property type="evidence" value="ECO:0007669"/>
    <property type="project" value="UniProtKB-KW"/>
</dbReference>
<dbReference type="PRINTS" id="PR00111">
    <property type="entry name" value="ABHYDROLASE"/>
</dbReference>
<dbReference type="EMBL" id="JBHOMY010000127">
    <property type="protein sequence ID" value="MFC1460816.1"/>
    <property type="molecule type" value="Genomic_DNA"/>
</dbReference>
<gene>
    <name evidence="2" type="ORF">ACETIH_29680</name>
</gene>
<dbReference type="InterPro" id="IPR000073">
    <property type="entry name" value="AB_hydrolase_1"/>
</dbReference>
<evidence type="ECO:0000313" key="2">
    <source>
        <dbReference type="EMBL" id="MFC1460816.1"/>
    </source>
</evidence>
<evidence type="ECO:0000313" key="3">
    <source>
        <dbReference type="Proteomes" id="UP001593940"/>
    </source>
</evidence>
<dbReference type="SUPFAM" id="SSF53474">
    <property type="entry name" value="alpha/beta-Hydrolases"/>
    <property type="match status" value="1"/>
</dbReference>
<comment type="caution">
    <text evidence="2">The sequence shown here is derived from an EMBL/GenBank/DDBJ whole genome shotgun (WGS) entry which is preliminary data.</text>
</comment>
<dbReference type="InterPro" id="IPR050266">
    <property type="entry name" value="AB_hydrolase_sf"/>
</dbReference>
<dbReference type="PANTHER" id="PTHR43798:SF33">
    <property type="entry name" value="HYDROLASE, PUTATIVE (AFU_ORTHOLOGUE AFUA_2G14860)-RELATED"/>
    <property type="match status" value="1"/>
</dbReference>
<organism evidence="2 3">
    <name type="scientific">Microvirga arabica</name>
    <dbReference type="NCBI Taxonomy" id="1128671"/>
    <lineage>
        <taxon>Bacteria</taxon>
        <taxon>Pseudomonadati</taxon>
        <taxon>Pseudomonadota</taxon>
        <taxon>Alphaproteobacteria</taxon>
        <taxon>Hyphomicrobiales</taxon>
        <taxon>Methylobacteriaceae</taxon>
        <taxon>Microvirga</taxon>
    </lineage>
</organism>
<dbReference type="RefSeq" id="WP_377031940.1">
    <property type="nucleotide sequence ID" value="NZ_JBHOMY010000127.1"/>
</dbReference>
<dbReference type="InterPro" id="IPR029058">
    <property type="entry name" value="AB_hydrolase_fold"/>
</dbReference>
<dbReference type="Pfam" id="PF00561">
    <property type="entry name" value="Abhydrolase_1"/>
    <property type="match status" value="1"/>
</dbReference>
<proteinExistence type="predicted"/>
<keyword evidence="2" id="KW-0378">Hydrolase</keyword>
<accession>A0ABV6YHZ4</accession>
<name>A0ABV6YHZ4_9HYPH</name>
<dbReference type="Gene3D" id="3.40.50.1820">
    <property type="entry name" value="alpha/beta hydrolase"/>
    <property type="match status" value="1"/>
</dbReference>
<protein>
    <submittedName>
        <fullName evidence="2">Alpha/beta fold hydrolase</fullName>
    </submittedName>
</protein>
<keyword evidence="3" id="KW-1185">Reference proteome</keyword>
<dbReference type="PANTHER" id="PTHR43798">
    <property type="entry name" value="MONOACYLGLYCEROL LIPASE"/>
    <property type="match status" value="1"/>
</dbReference>
<dbReference type="Proteomes" id="UP001593940">
    <property type="component" value="Unassembled WGS sequence"/>
</dbReference>
<feature type="domain" description="AB hydrolase-1" evidence="1">
    <location>
        <begin position="29"/>
        <end position="253"/>
    </location>
</feature>
<sequence>MSNELRFAKHRLPSGLGLHVAEQGLRNGPAVLMLHGYSDSWFSYSRILPLLPKDWHVIVPDQRGHGESDRPDGSYAPADFAGDALRLLDRLDIERAVVVGHSMGSFVARSIAARHAERVEHLVLVGSAVTAQNEVTQDLMREVEALADPVGEDFVRAFQASTICRPVPAEFFERIVAESLKLPAHIWKAALSGLLRADPAADLARIRCPVLILGGERDSVFSQAEQQQLASRLPGAKLKLSPDLGHDPHWEAPEDFVFDLLDFLRGSPFASRASTPS</sequence>
<evidence type="ECO:0000259" key="1">
    <source>
        <dbReference type="Pfam" id="PF00561"/>
    </source>
</evidence>
<reference evidence="2 3" key="1">
    <citation type="submission" date="2024-09" db="EMBL/GenBank/DDBJ databases">
        <title>Nodulacao em especies de Leguminosae Basais da Amazonia e Caracterizacao dos Rizobios e Bacterias Associadas aos Nodulos.</title>
        <authorList>
            <person name="Jambeiro I.C.A."/>
            <person name="Lopes I.S."/>
            <person name="Aguiar E.R.G.R."/>
            <person name="Santos A.F.J."/>
            <person name="Dos Santos J.M.F."/>
            <person name="Gross E."/>
        </authorList>
    </citation>
    <scope>NUCLEOTIDE SEQUENCE [LARGE SCALE GENOMIC DNA]</scope>
    <source>
        <strain evidence="2 3">BRUESC1165</strain>
    </source>
</reference>